<dbReference type="Gene3D" id="2.30.42.10">
    <property type="match status" value="1"/>
</dbReference>
<evidence type="ECO:0000259" key="2">
    <source>
        <dbReference type="PROSITE" id="PS50106"/>
    </source>
</evidence>
<keyword evidence="4" id="KW-1185">Reference proteome</keyword>
<name>A0A5C5U0V3_9GAMM</name>
<organism evidence="3 4">
    <name type="scientific">Luteimonas marina</name>
    <dbReference type="NCBI Taxonomy" id="488485"/>
    <lineage>
        <taxon>Bacteria</taxon>
        <taxon>Pseudomonadati</taxon>
        <taxon>Pseudomonadota</taxon>
        <taxon>Gammaproteobacteria</taxon>
        <taxon>Lysobacterales</taxon>
        <taxon>Lysobacteraceae</taxon>
        <taxon>Luteimonas</taxon>
    </lineage>
</organism>
<feature type="compositionally biased region" description="Low complexity" evidence="1">
    <location>
        <begin position="94"/>
        <end position="104"/>
    </location>
</feature>
<sequence length="551" mass="58916">MRASCVPTEAACAATRPSSRAPALHAHRWRLRRCSCSPRHPSGPRRRRSPPRRLAPTMSTSRSRRSTWRSSPPTTATRATRRSQRCGWRERSWSPSASSPPAASRNEYRSKPMTRRPPLSLTVALMVALVPLRSHGAEGLHAHVTTAKLPTAGVLAQAAAGGFGAVIDSRRTGAPGRTVLAVTPGGPASRMGLRPGDMIVSINGSRLEAPDNAASLLRSASAAPAPGFSVGVLRDGHPLTLSLSSGETTGAGPQNAVTDCGYVSGDGAPPRNTQGIYPVEIMNIDGASTPALFSLDRHQVDAGRRVLVVRELVDDHRFTPLPLKERKRLLDHDRASAYKVLIVDVEPDTRHDVGARLKDPHPGLGAVRQGTYWEPVVWQRKPAPCSVTKRHTTPAAVPDRTVTSCAYLTAHGVPADHAPRAFPVTITMVDGLENLPGRAGPSAIEGAARAGLAATGGSRYHRLAPGPHTFTVRVRADQLDVSRADRQRIAHHQASAIAARADHTLTVDAKPGKAYWIGGRLQDVPIDEGTLRSGSWWEPVLVEKPGSIKCP</sequence>
<dbReference type="PROSITE" id="PS50106">
    <property type="entry name" value="PDZ"/>
    <property type="match status" value="1"/>
</dbReference>
<accession>A0A5C5U0V3</accession>
<proteinExistence type="predicted"/>
<dbReference type="EMBL" id="VOHK01000005">
    <property type="protein sequence ID" value="TWT19100.1"/>
    <property type="molecule type" value="Genomic_DNA"/>
</dbReference>
<reference evidence="3 4" key="1">
    <citation type="journal article" date="2008" name="Int. J. Syst. Evol. Microbiol.">
        <title>Luteimonas marina sp. nov., isolated from seawater.</title>
        <authorList>
            <person name="Baik K.S."/>
            <person name="Park S.C."/>
            <person name="Kim M.S."/>
            <person name="Kim E.M."/>
            <person name="Park C."/>
            <person name="Chun J."/>
            <person name="Seong C.N."/>
        </authorList>
    </citation>
    <scope>NUCLEOTIDE SEQUENCE [LARGE SCALE GENOMIC DNA]</scope>
    <source>
        <strain evidence="3 4">FR1330</strain>
    </source>
</reference>
<dbReference type="SMART" id="SM00228">
    <property type="entry name" value="PDZ"/>
    <property type="match status" value="1"/>
</dbReference>
<dbReference type="InterPro" id="IPR036034">
    <property type="entry name" value="PDZ_sf"/>
</dbReference>
<comment type="caution">
    <text evidence="3">The sequence shown here is derived from an EMBL/GenBank/DDBJ whole genome shotgun (WGS) entry which is preliminary data.</text>
</comment>
<dbReference type="Proteomes" id="UP000319980">
    <property type="component" value="Unassembled WGS sequence"/>
</dbReference>
<dbReference type="Pfam" id="PF17820">
    <property type="entry name" value="PDZ_6"/>
    <property type="match status" value="1"/>
</dbReference>
<feature type="region of interest" description="Disordered" evidence="1">
    <location>
        <begin position="34"/>
        <end position="115"/>
    </location>
</feature>
<dbReference type="InterPro" id="IPR041489">
    <property type="entry name" value="PDZ_6"/>
</dbReference>
<dbReference type="SUPFAM" id="SSF50156">
    <property type="entry name" value="PDZ domain-like"/>
    <property type="match status" value="1"/>
</dbReference>
<gene>
    <name evidence="3" type="ORF">FQY83_12085</name>
</gene>
<dbReference type="InterPro" id="IPR001478">
    <property type="entry name" value="PDZ"/>
</dbReference>
<feature type="compositionally biased region" description="Low complexity" evidence="1">
    <location>
        <begin position="52"/>
        <end position="61"/>
    </location>
</feature>
<dbReference type="AlphaFoldDB" id="A0A5C5U0V3"/>
<protein>
    <submittedName>
        <fullName evidence="3">PDZ domain-containing protein</fullName>
    </submittedName>
</protein>
<feature type="compositionally biased region" description="Low complexity" evidence="1">
    <location>
        <begin position="68"/>
        <end position="78"/>
    </location>
</feature>
<evidence type="ECO:0000256" key="1">
    <source>
        <dbReference type="SAM" id="MobiDB-lite"/>
    </source>
</evidence>
<feature type="domain" description="PDZ" evidence="2">
    <location>
        <begin position="152"/>
        <end position="220"/>
    </location>
</feature>
<evidence type="ECO:0000313" key="4">
    <source>
        <dbReference type="Proteomes" id="UP000319980"/>
    </source>
</evidence>
<evidence type="ECO:0000313" key="3">
    <source>
        <dbReference type="EMBL" id="TWT19100.1"/>
    </source>
</evidence>
<feature type="compositionally biased region" description="Basic residues" evidence="1">
    <location>
        <begin position="42"/>
        <end position="51"/>
    </location>
</feature>